<gene>
    <name evidence="11" type="ORF">GT348_01875</name>
</gene>
<dbReference type="Proteomes" id="UP000463975">
    <property type="component" value="Chromosome"/>
</dbReference>
<name>A0A6P1NCD8_9PROT</name>
<dbReference type="Gene3D" id="3.90.550.10">
    <property type="entry name" value="Spore Coat Polysaccharide Biosynthesis Protein SpsA, Chain A"/>
    <property type="match status" value="1"/>
</dbReference>
<dbReference type="PANTHER" id="PTHR43197:SF1">
    <property type="entry name" value="UTP--GLUCOSE-1-PHOSPHATE URIDYLYLTRANSFERASE"/>
    <property type="match status" value="1"/>
</dbReference>
<dbReference type="InterPro" id="IPR005835">
    <property type="entry name" value="NTP_transferase_dom"/>
</dbReference>
<keyword evidence="4 11" id="KW-0808">Transferase</keyword>
<evidence type="ECO:0000256" key="9">
    <source>
        <dbReference type="ARBA" id="ARBA00048128"/>
    </source>
</evidence>
<evidence type="ECO:0000256" key="8">
    <source>
        <dbReference type="ARBA" id="ARBA00032341"/>
    </source>
</evidence>
<feature type="domain" description="Nucleotidyl transferase" evidence="10">
    <location>
        <begin position="8"/>
        <end position="265"/>
    </location>
</feature>
<evidence type="ECO:0000256" key="6">
    <source>
        <dbReference type="ARBA" id="ARBA00031455"/>
    </source>
</evidence>
<reference evidence="11 12" key="1">
    <citation type="submission" date="2020-01" db="EMBL/GenBank/DDBJ databases">
        <title>Genome sequencing of strain KACC 21507.</title>
        <authorList>
            <person name="Heo J."/>
            <person name="Kim S.-J."/>
            <person name="Kim J.-S."/>
            <person name="Hong S.-B."/>
            <person name="Kwon S.-W."/>
        </authorList>
    </citation>
    <scope>NUCLEOTIDE SEQUENCE [LARGE SCALE GENOMIC DNA]</scope>
    <source>
        <strain evidence="11 12">KACC 21507</strain>
    </source>
</reference>
<dbReference type="InterPro" id="IPR005771">
    <property type="entry name" value="GalU_uridylyltTrfase_bac/arc"/>
</dbReference>
<dbReference type="EC" id="2.7.7.9" evidence="2"/>
<comment type="catalytic activity">
    <reaction evidence="9">
        <text>alpha-D-glucose 1-phosphate + UTP + H(+) = UDP-alpha-D-glucose + diphosphate</text>
        <dbReference type="Rhea" id="RHEA:19889"/>
        <dbReference type="ChEBI" id="CHEBI:15378"/>
        <dbReference type="ChEBI" id="CHEBI:33019"/>
        <dbReference type="ChEBI" id="CHEBI:46398"/>
        <dbReference type="ChEBI" id="CHEBI:58601"/>
        <dbReference type="ChEBI" id="CHEBI:58885"/>
        <dbReference type="EC" id="2.7.7.9"/>
    </reaction>
</comment>
<evidence type="ECO:0000256" key="2">
    <source>
        <dbReference type="ARBA" id="ARBA00012415"/>
    </source>
</evidence>
<evidence type="ECO:0000259" key="10">
    <source>
        <dbReference type="Pfam" id="PF00483"/>
    </source>
</evidence>
<keyword evidence="12" id="KW-1185">Reference proteome</keyword>
<accession>A0A6P1NCD8</accession>
<dbReference type="KEGG" id="bomb:GT348_01875"/>
<protein>
    <recommendedName>
        <fullName evidence="3">UTP--glucose-1-phosphate uridylyltransferase</fullName>
        <ecNumber evidence="2">2.7.7.9</ecNumber>
    </recommendedName>
    <alternativeName>
        <fullName evidence="6">Alpha-D-glucosyl-1-phosphate uridylyltransferase</fullName>
    </alternativeName>
    <alternativeName>
        <fullName evidence="7">UDP-glucose pyrophosphorylase</fullName>
    </alternativeName>
    <alternativeName>
        <fullName evidence="8">Uridine diphosphoglucose pyrophosphorylase</fullName>
    </alternativeName>
</protein>
<evidence type="ECO:0000256" key="1">
    <source>
        <dbReference type="ARBA" id="ARBA00006890"/>
    </source>
</evidence>
<dbReference type="PANTHER" id="PTHR43197">
    <property type="entry name" value="UTP--GLUCOSE-1-PHOSPHATE URIDYLYLTRANSFERASE"/>
    <property type="match status" value="1"/>
</dbReference>
<evidence type="ECO:0000256" key="5">
    <source>
        <dbReference type="ARBA" id="ARBA00022695"/>
    </source>
</evidence>
<evidence type="ECO:0000313" key="11">
    <source>
        <dbReference type="EMBL" id="QHI95198.1"/>
    </source>
</evidence>
<evidence type="ECO:0000313" key="12">
    <source>
        <dbReference type="Proteomes" id="UP000463975"/>
    </source>
</evidence>
<dbReference type="GO" id="GO:0006011">
    <property type="term" value="P:UDP-alpha-D-glucose metabolic process"/>
    <property type="evidence" value="ECO:0007669"/>
    <property type="project" value="InterPro"/>
</dbReference>
<evidence type="ECO:0000256" key="3">
    <source>
        <dbReference type="ARBA" id="ARBA00019048"/>
    </source>
</evidence>
<evidence type="ECO:0000256" key="4">
    <source>
        <dbReference type="ARBA" id="ARBA00022679"/>
    </source>
</evidence>
<sequence length="289" mass="32096">MSSYKVRKAVIPAAGLGTRFLPITKTIPKELLPIIDRPLIEFTINEARDAGIEEICLVSGRGKDAIIDYFDPCENLQRHLKEKKKYDLAQTVRESGLSEGQLCAVRQLQPLGLGHAIWCARSFIESEPFAVLLPDDLILGEKGCLTELLEVYNEYGGNVLAVKGVQKSQVNKYGIVEYSEREGSIYKATNLIEKPSPQETHSSLAIIGRYVLNASVMKHLGLKKTGSGGEIQLTDAMKLMLKEEEFRGFSFSGRHFDCGCKSEYLLAQIEAGLKDPSMKPAIQDYINHC</sequence>
<dbReference type="CDD" id="cd02541">
    <property type="entry name" value="UGPase_prokaryotic"/>
    <property type="match status" value="1"/>
</dbReference>
<dbReference type="AlphaFoldDB" id="A0A6P1NCD8"/>
<dbReference type="InterPro" id="IPR029044">
    <property type="entry name" value="Nucleotide-diphossugar_trans"/>
</dbReference>
<dbReference type="Pfam" id="PF00483">
    <property type="entry name" value="NTP_transferase"/>
    <property type="match status" value="1"/>
</dbReference>
<evidence type="ECO:0000256" key="7">
    <source>
        <dbReference type="ARBA" id="ARBA00031959"/>
    </source>
</evidence>
<proteinExistence type="inferred from homology"/>
<dbReference type="GO" id="GO:0003983">
    <property type="term" value="F:UTP:glucose-1-phosphate uridylyltransferase activity"/>
    <property type="evidence" value="ECO:0007669"/>
    <property type="project" value="UniProtKB-EC"/>
</dbReference>
<keyword evidence="5" id="KW-0548">Nucleotidyltransferase</keyword>
<dbReference type="SUPFAM" id="SSF53448">
    <property type="entry name" value="Nucleotide-diphospho-sugar transferases"/>
    <property type="match status" value="1"/>
</dbReference>
<organism evidence="11 12">
    <name type="scientific">Aristophania vespae</name>
    <dbReference type="NCBI Taxonomy" id="2697033"/>
    <lineage>
        <taxon>Bacteria</taxon>
        <taxon>Pseudomonadati</taxon>
        <taxon>Pseudomonadota</taxon>
        <taxon>Alphaproteobacteria</taxon>
        <taxon>Acetobacterales</taxon>
        <taxon>Acetobacteraceae</taxon>
        <taxon>Aristophania</taxon>
    </lineage>
</organism>
<comment type="similarity">
    <text evidence="1">Belongs to the UDPGP type 2 family.</text>
</comment>
<dbReference type="RefSeq" id="WP_160618276.1">
    <property type="nucleotide sequence ID" value="NZ_CP047652.1"/>
</dbReference>
<dbReference type="EMBL" id="CP047652">
    <property type="protein sequence ID" value="QHI95198.1"/>
    <property type="molecule type" value="Genomic_DNA"/>
</dbReference>